<dbReference type="PANTHER" id="PTHR33744">
    <property type="entry name" value="CARBOHYDRATE DIACID REGULATOR"/>
    <property type="match status" value="1"/>
</dbReference>
<dbReference type="PANTHER" id="PTHR33744:SF1">
    <property type="entry name" value="DNA-BINDING TRANSCRIPTIONAL ACTIVATOR ADER"/>
    <property type="match status" value="1"/>
</dbReference>
<dbReference type="SMART" id="SM00065">
    <property type="entry name" value="GAF"/>
    <property type="match status" value="1"/>
</dbReference>
<dbReference type="InterPro" id="IPR041522">
    <property type="entry name" value="CdaR_GGDEF"/>
</dbReference>
<dbReference type="InterPro" id="IPR003018">
    <property type="entry name" value="GAF"/>
</dbReference>
<dbReference type="Pfam" id="PF01590">
    <property type="entry name" value="GAF"/>
    <property type="match status" value="1"/>
</dbReference>
<evidence type="ECO:0000259" key="3">
    <source>
        <dbReference type="SMART" id="SM00065"/>
    </source>
</evidence>
<keyword evidence="5" id="KW-1185">Reference proteome</keyword>
<dbReference type="Gene3D" id="3.30.450.40">
    <property type="match status" value="1"/>
</dbReference>
<reference evidence="5" key="1">
    <citation type="journal article" date="2019" name="Int. J. Syst. Evol. Microbiol.">
        <title>The Global Catalogue of Microorganisms (GCM) 10K type strain sequencing project: providing services to taxonomists for standard genome sequencing and annotation.</title>
        <authorList>
            <consortium name="The Broad Institute Genomics Platform"/>
            <consortium name="The Broad Institute Genome Sequencing Center for Infectious Disease"/>
            <person name="Wu L."/>
            <person name="Ma J."/>
        </authorList>
    </citation>
    <scope>NUCLEOTIDE SEQUENCE [LARGE SCALE GENOMIC DNA]</scope>
    <source>
        <strain evidence="5">JCM 16898</strain>
    </source>
</reference>
<dbReference type="EMBL" id="BAAAZN010000001">
    <property type="protein sequence ID" value="GAA3522620.1"/>
    <property type="molecule type" value="Genomic_DNA"/>
</dbReference>
<comment type="similarity">
    <text evidence="1">Belongs to the CdaR family.</text>
</comment>
<dbReference type="InterPro" id="IPR042070">
    <property type="entry name" value="PucR_C-HTH_sf"/>
</dbReference>
<dbReference type="InterPro" id="IPR025736">
    <property type="entry name" value="PucR_C-HTH_dom"/>
</dbReference>
<feature type="domain" description="GAF" evidence="3">
    <location>
        <begin position="46"/>
        <end position="196"/>
    </location>
</feature>
<evidence type="ECO:0000256" key="2">
    <source>
        <dbReference type="SAM" id="MobiDB-lite"/>
    </source>
</evidence>
<dbReference type="Gene3D" id="1.10.10.2840">
    <property type="entry name" value="PucR C-terminal helix-turn-helix domain"/>
    <property type="match status" value="1"/>
</dbReference>
<dbReference type="InterPro" id="IPR051448">
    <property type="entry name" value="CdaR-like_regulators"/>
</dbReference>
<evidence type="ECO:0000313" key="5">
    <source>
        <dbReference type="Proteomes" id="UP001500689"/>
    </source>
</evidence>
<dbReference type="InterPro" id="IPR029016">
    <property type="entry name" value="GAF-like_dom_sf"/>
</dbReference>
<accession>A0ABP6UU67</accession>
<name>A0ABP6UU67_9PSEU</name>
<sequence length="635" mass="68762">MNARAVAEPAGSHAHGASGGSASTERSRQELAAFRKLAAALAEERDLDSIFHLIVTTLSDLTGAARCSLHLLDRETGLFHGQAAHGIPEIDTAVKGLVSGMPGDDFTKEILETGEPVALINALLDPRSVHAAMRRWKARSVLGVPMKLRAEVIGILCLDTEDTASEFTQIDQELAVSFAELAATAINQVQLTSRLRASLEVQSKQLEMLQRARRMEGQLTDIVLRGRGIRELSEAIGRLLSKPCAIYDADFRCLADSGATAALSLKLRTLGDLRDHRLVAPVLESLRPGRPQCVPPLPQLGIDHRLMVSLIDLNGEQLGYVVVAEASGRFGRLDEVIVRRVAHNIALERSRSRLENDMEWRAVESLTGSLIRGEYRDVEARADALGVDLTARRAVCLVTARDASSPVELSPQHLSQLMTDQDAPSAALAAWLGSEIALILEVPGEHTPRAALDWLRARLAGVLEALSPDGRCCVAISSLVNGPRDDSRAYREAQQVLRCIREHLSDAAAGVLAADDIGVARVFLASAHADEARQFAQDTFGALLSERTVKYGEWLSTLESFLRLGRHVRDCADELGVHPNTVRYRLSGIERLTNLAVTTDDGDYMTAQVAMTIVRLSGRGGEAAPRPALRLPGGQ</sequence>
<evidence type="ECO:0000256" key="1">
    <source>
        <dbReference type="ARBA" id="ARBA00006754"/>
    </source>
</evidence>
<organism evidence="4 5">
    <name type="scientific">Amycolatopsis ultiminotia</name>
    <dbReference type="NCBI Taxonomy" id="543629"/>
    <lineage>
        <taxon>Bacteria</taxon>
        <taxon>Bacillati</taxon>
        <taxon>Actinomycetota</taxon>
        <taxon>Actinomycetes</taxon>
        <taxon>Pseudonocardiales</taxon>
        <taxon>Pseudonocardiaceae</taxon>
        <taxon>Amycolatopsis</taxon>
    </lineage>
</organism>
<dbReference type="Pfam" id="PF13556">
    <property type="entry name" value="HTH_30"/>
    <property type="match status" value="1"/>
</dbReference>
<feature type="region of interest" description="Disordered" evidence="2">
    <location>
        <begin position="1"/>
        <end position="25"/>
    </location>
</feature>
<proteinExistence type="inferred from homology"/>
<gene>
    <name evidence="4" type="ORF">GCM10022222_00540</name>
</gene>
<evidence type="ECO:0000313" key="4">
    <source>
        <dbReference type="EMBL" id="GAA3522620.1"/>
    </source>
</evidence>
<feature type="compositionally biased region" description="Low complexity" evidence="2">
    <location>
        <begin position="10"/>
        <end position="23"/>
    </location>
</feature>
<dbReference type="Pfam" id="PF17853">
    <property type="entry name" value="GGDEF_2"/>
    <property type="match status" value="1"/>
</dbReference>
<comment type="caution">
    <text evidence="4">The sequence shown here is derived from an EMBL/GenBank/DDBJ whole genome shotgun (WGS) entry which is preliminary data.</text>
</comment>
<dbReference type="Proteomes" id="UP001500689">
    <property type="component" value="Unassembled WGS sequence"/>
</dbReference>
<dbReference type="SUPFAM" id="SSF55781">
    <property type="entry name" value="GAF domain-like"/>
    <property type="match status" value="1"/>
</dbReference>
<protein>
    <submittedName>
        <fullName evidence="4">Helix-turn-helix domain-containing protein</fullName>
    </submittedName>
</protein>